<evidence type="ECO:0000259" key="8">
    <source>
        <dbReference type="PROSITE" id="PS50157"/>
    </source>
</evidence>
<feature type="compositionally biased region" description="Low complexity" evidence="6">
    <location>
        <begin position="168"/>
        <end position="179"/>
    </location>
</feature>
<dbReference type="Pfam" id="PF00096">
    <property type="entry name" value="zf-C2H2"/>
    <property type="match status" value="2"/>
</dbReference>
<dbReference type="EMBL" id="AYCK01007600">
    <property type="status" value="NOT_ANNOTATED_CDS"/>
    <property type="molecule type" value="Genomic_DNA"/>
</dbReference>
<feature type="domain" description="C2H2-type" evidence="8">
    <location>
        <begin position="502"/>
        <end position="537"/>
    </location>
</feature>
<feature type="region of interest" description="Disordered" evidence="6">
    <location>
        <begin position="593"/>
        <end position="615"/>
    </location>
</feature>
<dbReference type="PROSITE" id="PS00028">
    <property type="entry name" value="ZINC_FINGER_C2H2_1"/>
    <property type="match status" value="3"/>
</dbReference>
<keyword evidence="4" id="KW-0862">Zinc</keyword>
<proteinExistence type="predicted"/>
<name>A0A096MG92_POEFO</name>
<dbReference type="GO" id="GO:0008270">
    <property type="term" value="F:zinc ion binding"/>
    <property type="evidence" value="ECO:0007669"/>
    <property type="project" value="UniProtKB-KW"/>
</dbReference>
<dbReference type="Gene3D" id="3.30.160.60">
    <property type="entry name" value="Classic Zinc Finger"/>
    <property type="match status" value="4"/>
</dbReference>
<dbReference type="InterPro" id="IPR000210">
    <property type="entry name" value="BTB/POZ_dom"/>
</dbReference>
<evidence type="ECO:0000256" key="3">
    <source>
        <dbReference type="ARBA" id="ARBA00022771"/>
    </source>
</evidence>
<dbReference type="FunFam" id="3.30.160.60:FF:000115">
    <property type="entry name" value="Zinc finger and BTB domain containing 7C"/>
    <property type="match status" value="1"/>
</dbReference>
<accession>A0A096MG92</accession>
<feature type="domain" description="BTB" evidence="7">
    <location>
        <begin position="35"/>
        <end position="107"/>
    </location>
</feature>
<feature type="region of interest" description="Disordered" evidence="6">
    <location>
        <begin position="522"/>
        <end position="544"/>
    </location>
</feature>
<dbReference type="InterPro" id="IPR011333">
    <property type="entry name" value="SKP1/BTB/POZ_sf"/>
</dbReference>
<feature type="region of interest" description="Disordered" evidence="6">
    <location>
        <begin position="141"/>
        <end position="181"/>
    </location>
</feature>
<reference evidence="9" key="2">
    <citation type="submission" date="2025-08" db="UniProtKB">
        <authorList>
            <consortium name="Ensembl"/>
        </authorList>
    </citation>
    <scope>IDENTIFICATION</scope>
</reference>
<dbReference type="SUPFAM" id="SSF54695">
    <property type="entry name" value="POZ domain"/>
    <property type="match status" value="1"/>
</dbReference>
<dbReference type="FunFam" id="3.30.160.60:FF:000259">
    <property type="entry name" value="Zinc finger and BTB domain containing 7C"/>
    <property type="match status" value="1"/>
</dbReference>
<organism evidence="9 10">
    <name type="scientific">Poecilia formosa</name>
    <name type="common">Amazon molly</name>
    <name type="synonym">Limia formosa</name>
    <dbReference type="NCBI Taxonomy" id="48698"/>
    <lineage>
        <taxon>Eukaryota</taxon>
        <taxon>Metazoa</taxon>
        <taxon>Chordata</taxon>
        <taxon>Craniata</taxon>
        <taxon>Vertebrata</taxon>
        <taxon>Euteleostomi</taxon>
        <taxon>Actinopterygii</taxon>
        <taxon>Neopterygii</taxon>
        <taxon>Teleostei</taxon>
        <taxon>Neoteleostei</taxon>
        <taxon>Acanthomorphata</taxon>
        <taxon>Ovalentaria</taxon>
        <taxon>Atherinomorphae</taxon>
        <taxon>Cyprinodontiformes</taxon>
        <taxon>Poeciliidae</taxon>
        <taxon>Poeciliinae</taxon>
        <taxon>Poecilia</taxon>
    </lineage>
</organism>
<feature type="domain" description="C2H2-type" evidence="8">
    <location>
        <begin position="446"/>
        <end position="473"/>
    </location>
</feature>
<dbReference type="PANTHER" id="PTHR46105:SF7">
    <property type="entry name" value="ZINC FINGER AND BTB DOMAIN-CONTAINING PROTEIN 7C"/>
    <property type="match status" value="1"/>
</dbReference>
<evidence type="ECO:0000256" key="5">
    <source>
        <dbReference type="PROSITE-ProRule" id="PRU00042"/>
    </source>
</evidence>
<dbReference type="SMART" id="SM00355">
    <property type="entry name" value="ZnF_C2H2"/>
    <property type="match status" value="4"/>
</dbReference>
<evidence type="ECO:0000256" key="4">
    <source>
        <dbReference type="ARBA" id="ARBA00022833"/>
    </source>
</evidence>
<dbReference type="OMA" id="HLDMERN"/>
<dbReference type="InterPro" id="IPR036236">
    <property type="entry name" value="Znf_C2H2_sf"/>
</dbReference>
<keyword evidence="2" id="KW-0677">Repeat</keyword>
<dbReference type="InterPro" id="IPR050457">
    <property type="entry name" value="ZnFinger_BTB_dom_contain"/>
</dbReference>
<evidence type="ECO:0000256" key="1">
    <source>
        <dbReference type="ARBA" id="ARBA00022723"/>
    </source>
</evidence>
<feature type="compositionally biased region" description="Basic residues" evidence="6">
    <location>
        <begin position="522"/>
        <end position="538"/>
    </location>
</feature>
<protein>
    <submittedName>
        <fullName evidence="9">Zinc finger and BTB domain containing 7C</fullName>
    </submittedName>
</protein>
<evidence type="ECO:0000256" key="2">
    <source>
        <dbReference type="ARBA" id="ARBA00022737"/>
    </source>
</evidence>
<dbReference type="PROSITE" id="PS50157">
    <property type="entry name" value="ZINC_FINGER_C2H2_2"/>
    <property type="match status" value="4"/>
</dbReference>
<dbReference type="PANTHER" id="PTHR46105">
    <property type="entry name" value="AGAP004733-PA"/>
    <property type="match status" value="1"/>
</dbReference>
<evidence type="ECO:0000313" key="10">
    <source>
        <dbReference type="Proteomes" id="UP000028760"/>
    </source>
</evidence>
<dbReference type="SUPFAM" id="SSF57667">
    <property type="entry name" value="beta-beta-alpha zinc fingers"/>
    <property type="match status" value="2"/>
</dbReference>
<dbReference type="Proteomes" id="UP000028760">
    <property type="component" value="Unassembled WGS sequence"/>
</dbReference>
<dbReference type="FunFam" id="3.30.160.60:FF:001290">
    <property type="entry name" value="Zinc finger 45-like"/>
    <property type="match status" value="1"/>
</dbReference>
<feature type="compositionally biased region" description="Basic and acidic residues" evidence="6">
    <location>
        <begin position="595"/>
        <end position="615"/>
    </location>
</feature>
<dbReference type="FunFam" id="3.30.160.60:FF:000572">
    <property type="entry name" value="Zinc finger and BTB domain containing 7C"/>
    <property type="match status" value="1"/>
</dbReference>
<evidence type="ECO:0000256" key="6">
    <source>
        <dbReference type="SAM" id="MobiDB-lite"/>
    </source>
</evidence>
<keyword evidence="3 5" id="KW-0863">Zinc-finger</keyword>
<sequence>MVHHREEDLIGIPFPNHSSDVLCSLNEQRRDGLLCDVVLIVRDQEYRTHRSVLAACSQYFKKLFTVATTDGGDPHHTAAVYEIDFVAPESLTAILEFAYTSTLTVTASNVKEILTAAQMLEIPCIINVCLEIMDNNVSERSLQSLESRGEQTPLGTEDSSPPSTSTYQGQLDQLSQSQSPDNIRGKQVCLFATKGAILHPTQNKTVKQSLQFSPDRKIQSTHSLINSQNTDFAMVVKERESMESRALKDFSIESLLQEGLYPRMSALDRRANFSPLMPGFYPSMWAAEFPAFPQQLLNPAHPHTASSPQTRLPHTFPTSSLLEPSRPLDLAVKREIIKEEIKEEVPPSLLQGDFLKEFVSSGLGGTINAGSASSESHIKDEADIRSYLSFLSSASHLGALFPPWQLEEERKMKPKASQQCPICNKVIQGAGKLPRHMRTHTGEKPYMCTICEVRFTRQDKLKIHMRKHTGERPYICLHCNSKFVHNYDLKNHLRIHTGVRPYQCEHCYKSFTRSDHLHRHIKRQSCRISRPRRGRKPSAWRSGPATGFLCPPTVSAGQVEENGLSPAYQGVKNHGLGELLGLSGRGLGFKSVEGSVRESREERQAEGRQVAEEQKAGALRQRGVFAFALAGEEMLTHSPFYAATADPWTMRLERAPPIPESAK</sequence>
<feature type="compositionally biased region" description="Polar residues" evidence="6">
    <location>
        <begin position="153"/>
        <end position="167"/>
    </location>
</feature>
<reference evidence="9" key="3">
    <citation type="submission" date="2025-09" db="UniProtKB">
        <authorList>
            <consortium name="Ensembl"/>
        </authorList>
    </citation>
    <scope>IDENTIFICATION</scope>
</reference>
<dbReference type="SMART" id="SM00225">
    <property type="entry name" value="BTB"/>
    <property type="match status" value="1"/>
</dbReference>
<dbReference type="GeneTree" id="ENSGT00940000159814"/>
<dbReference type="Ensembl" id="ENSPFOT00000029279.1">
    <property type="protein sequence ID" value="ENSPFOP00000030433.1"/>
    <property type="gene ID" value="ENSPFOG00000009365.2"/>
</dbReference>
<reference evidence="10" key="1">
    <citation type="submission" date="2013-10" db="EMBL/GenBank/DDBJ databases">
        <authorList>
            <person name="Schartl M."/>
            <person name="Warren W."/>
        </authorList>
    </citation>
    <scope>NUCLEOTIDE SEQUENCE [LARGE SCALE GENOMIC DNA]</scope>
    <source>
        <strain evidence="10">female</strain>
    </source>
</reference>
<dbReference type="GO" id="GO:0000978">
    <property type="term" value="F:RNA polymerase II cis-regulatory region sequence-specific DNA binding"/>
    <property type="evidence" value="ECO:0007669"/>
    <property type="project" value="TreeGrafter"/>
</dbReference>
<dbReference type="PROSITE" id="PS50097">
    <property type="entry name" value="BTB"/>
    <property type="match status" value="1"/>
</dbReference>
<evidence type="ECO:0000313" key="9">
    <source>
        <dbReference type="Ensembl" id="ENSPFOP00000030433.1"/>
    </source>
</evidence>
<dbReference type="InterPro" id="IPR013087">
    <property type="entry name" value="Znf_C2H2_type"/>
</dbReference>
<dbReference type="GO" id="GO:0000981">
    <property type="term" value="F:DNA-binding transcription factor activity, RNA polymerase II-specific"/>
    <property type="evidence" value="ECO:0007669"/>
    <property type="project" value="TreeGrafter"/>
</dbReference>
<feature type="domain" description="C2H2-type" evidence="8">
    <location>
        <begin position="474"/>
        <end position="501"/>
    </location>
</feature>
<keyword evidence="1" id="KW-0479">Metal-binding</keyword>
<dbReference type="Gene3D" id="3.30.710.10">
    <property type="entry name" value="Potassium Channel Kv1.1, Chain A"/>
    <property type="match status" value="1"/>
</dbReference>
<keyword evidence="10" id="KW-1185">Reference proteome</keyword>
<feature type="domain" description="C2H2-type" evidence="8">
    <location>
        <begin position="418"/>
        <end position="445"/>
    </location>
</feature>
<evidence type="ECO:0000259" key="7">
    <source>
        <dbReference type="PROSITE" id="PS50097"/>
    </source>
</evidence>
<dbReference type="AlphaFoldDB" id="A0A096MG92"/>
<dbReference type="Pfam" id="PF00651">
    <property type="entry name" value="BTB"/>
    <property type="match status" value="1"/>
</dbReference>